<dbReference type="PATRIC" id="fig|1430.6.peg.2185"/>
<evidence type="ECO:0000256" key="1">
    <source>
        <dbReference type="SAM" id="MobiDB-lite"/>
    </source>
</evidence>
<name>A0A160LKL9_BACTI</name>
<gene>
    <name evidence="2" type="ORF">ATN07_32585</name>
</gene>
<evidence type="ECO:0000313" key="2">
    <source>
        <dbReference type="EMBL" id="AND28468.1"/>
    </source>
</evidence>
<organism evidence="2">
    <name type="scientific">Bacillus thuringiensis subsp. israelensis</name>
    <dbReference type="NCBI Taxonomy" id="1430"/>
    <lineage>
        <taxon>Bacteria</taxon>
        <taxon>Bacillati</taxon>
        <taxon>Bacillota</taxon>
        <taxon>Bacilli</taxon>
        <taxon>Bacillales</taxon>
        <taxon>Bacillaceae</taxon>
        <taxon>Bacillus</taxon>
        <taxon>Bacillus cereus group</taxon>
    </lineage>
</organism>
<geneLocation type="plasmid" evidence="2">
    <name>pAM65-52-3-235K</name>
</geneLocation>
<keyword evidence="2" id="KW-0614">Plasmid</keyword>
<reference evidence="2" key="1">
    <citation type="journal article" date="2017" name="Res. Microbiol.">
        <title>Comparative genomics of extrachromosomal elements in Bacillus thuringiensis subsp. israelensis.</title>
        <authorList>
            <person name="Bolotin A."/>
            <person name="Gillis A."/>
            <person name="Sanchis V."/>
            <person name="Nielsen-LeRoux C."/>
            <person name="Mahillon J."/>
            <person name="Lereclus D."/>
            <person name="Sorokin A."/>
        </authorList>
    </citation>
    <scope>NUCLEOTIDE SEQUENCE</scope>
    <source>
        <strain evidence="2">AM65-52</strain>
        <plasmid evidence="2">pAM65-52-3-235K</plasmid>
    </source>
</reference>
<sequence length="173" mass="19549">MNNLYGQFQSDIQGAANNMMTQLLCAEKGIDYNQLMQQAQQAHVNGILQAEQQRQVNNLIKSHYQGNSGSIVSKIKDMFVSEPAPNMFMPMAPMPGMQPMMQNPMQPQQGMTPQQASSFLVPPQPTTTEIPLEDNSRIEKLEKDMEQMMQQMTQFMMAMQQPQQTVVQPAPQL</sequence>
<feature type="compositionally biased region" description="Low complexity" evidence="1">
    <location>
        <begin position="105"/>
        <end position="115"/>
    </location>
</feature>
<dbReference type="AlphaFoldDB" id="A0A160LKL9"/>
<dbReference type="RefSeq" id="WP_001061859.1">
    <property type="nucleotide sequence ID" value="NZ_CP013278.1"/>
</dbReference>
<proteinExistence type="predicted"/>
<feature type="region of interest" description="Disordered" evidence="1">
    <location>
        <begin position="105"/>
        <end position="136"/>
    </location>
</feature>
<accession>A0A160LKL9</accession>
<dbReference type="EMBL" id="CP013278">
    <property type="protein sequence ID" value="AND28468.1"/>
    <property type="molecule type" value="Genomic_DNA"/>
</dbReference>
<protein>
    <submittedName>
        <fullName evidence="2">Uncharacterized protein</fullName>
    </submittedName>
</protein>